<dbReference type="GO" id="GO:0005829">
    <property type="term" value="C:cytosol"/>
    <property type="evidence" value="ECO:0007669"/>
    <property type="project" value="TreeGrafter"/>
</dbReference>
<dbReference type="InterPro" id="IPR014710">
    <property type="entry name" value="RmlC-like_jellyroll"/>
</dbReference>
<accession>Q0F204</accession>
<dbReference type="InterPro" id="IPR018490">
    <property type="entry name" value="cNMP-bd_dom_sf"/>
</dbReference>
<sequence>MQLASMISDIIEQKDENMMADSSQSQDYVFASDTLFGPFKQPESLIDEIIEMTGAIPLFDKFDTIEVGALAAHMRITRLDEQQRLFSEGDNSDYMCFVVSGTLELLKESQNGRMVSVSTLSRGRLVGEMALVENFPRHATVIARTPCTLLKITRESFEHILEKRPGIGIAFLQTLSKSLSQNLRRTCGQLADVRESSSSVAAVSVLIDQKTSVKQPNFIDQIINRKQSGSSQLIRQLT</sequence>
<evidence type="ECO:0000313" key="3">
    <source>
        <dbReference type="Proteomes" id="UP000005297"/>
    </source>
</evidence>
<keyword evidence="3" id="KW-1185">Reference proteome</keyword>
<dbReference type="STRING" id="314344.AL013_05330"/>
<dbReference type="SUPFAM" id="SSF51206">
    <property type="entry name" value="cAMP-binding domain-like"/>
    <property type="match status" value="1"/>
</dbReference>
<proteinExistence type="predicted"/>
<dbReference type="CDD" id="cd00038">
    <property type="entry name" value="CAP_ED"/>
    <property type="match status" value="1"/>
</dbReference>
<feature type="domain" description="Cyclic nucleotide-binding" evidence="1">
    <location>
        <begin position="58"/>
        <end position="161"/>
    </location>
</feature>
<dbReference type="OrthoDB" id="5289354at2"/>
<dbReference type="SMART" id="SM00100">
    <property type="entry name" value="cNMP"/>
    <property type="match status" value="1"/>
</dbReference>
<dbReference type="PANTHER" id="PTHR24567:SF74">
    <property type="entry name" value="HTH-TYPE TRANSCRIPTIONAL REGULATOR ARCR"/>
    <property type="match status" value="1"/>
</dbReference>
<dbReference type="GO" id="GO:0003700">
    <property type="term" value="F:DNA-binding transcription factor activity"/>
    <property type="evidence" value="ECO:0007669"/>
    <property type="project" value="TreeGrafter"/>
</dbReference>
<dbReference type="InterPro" id="IPR050397">
    <property type="entry name" value="Env_Response_Regulators"/>
</dbReference>
<organism evidence="2 3">
    <name type="scientific">Mariprofundus ferrooxydans PV-1</name>
    <dbReference type="NCBI Taxonomy" id="314345"/>
    <lineage>
        <taxon>Bacteria</taxon>
        <taxon>Pseudomonadati</taxon>
        <taxon>Pseudomonadota</taxon>
        <taxon>Candidatius Mariprofundia</taxon>
        <taxon>Mariprofundales</taxon>
        <taxon>Mariprofundaceae</taxon>
        <taxon>Mariprofundus</taxon>
    </lineage>
</organism>
<dbReference type="Proteomes" id="UP000005297">
    <property type="component" value="Unassembled WGS sequence"/>
</dbReference>
<evidence type="ECO:0000259" key="1">
    <source>
        <dbReference type="PROSITE" id="PS50042"/>
    </source>
</evidence>
<comment type="caution">
    <text evidence="2">The sequence shown here is derived from an EMBL/GenBank/DDBJ whole genome shotgun (WGS) entry which is preliminary data.</text>
</comment>
<evidence type="ECO:0000313" key="2">
    <source>
        <dbReference type="EMBL" id="EAU55746.1"/>
    </source>
</evidence>
<dbReference type="eggNOG" id="COG0664">
    <property type="taxonomic scope" value="Bacteria"/>
</dbReference>
<dbReference type="Gene3D" id="2.60.120.10">
    <property type="entry name" value="Jelly Rolls"/>
    <property type="match status" value="1"/>
</dbReference>
<dbReference type="PANTHER" id="PTHR24567">
    <property type="entry name" value="CRP FAMILY TRANSCRIPTIONAL REGULATORY PROTEIN"/>
    <property type="match status" value="1"/>
</dbReference>
<dbReference type="InterPro" id="IPR000595">
    <property type="entry name" value="cNMP-bd_dom"/>
</dbReference>
<protein>
    <submittedName>
        <fullName evidence="2">Cyclic nucleotide-binding protein</fullName>
    </submittedName>
</protein>
<name>Q0F204_9PROT</name>
<reference evidence="2 3" key="1">
    <citation type="submission" date="2006-09" db="EMBL/GenBank/DDBJ databases">
        <authorList>
            <person name="Emerson D."/>
            <person name="Ferriera S."/>
            <person name="Johnson J."/>
            <person name="Kravitz S."/>
            <person name="Halpern A."/>
            <person name="Remington K."/>
            <person name="Beeson K."/>
            <person name="Tran B."/>
            <person name="Rogers Y.-H."/>
            <person name="Friedman R."/>
            <person name="Venter J.C."/>
        </authorList>
    </citation>
    <scope>NUCLEOTIDE SEQUENCE [LARGE SCALE GENOMIC DNA]</scope>
    <source>
        <strain evidence="2 3">PV-1</strain>
    </source>
</reference>
<dbReference type="AlphaFoldDB" id="Q0F204"/>
<dbReference type="InParanoid" id="Q0F204"/>
<dbReference type="EMBL" id="AATS01000002">
    <property type="protein sequence ID" value="EAU55746.1"/>
    <property type="molecule type" value="Genomic_DNA"/>
</dbReference>
<dbReference type="PROSITE" id="PS50042">
    <property type="entry name" value="CNMP_BINDING_3"/>
    <property type="match status" value="1"/>
</dbReference>
<dbReference type="HOGENOM" id="CLU_1164751_0_0_0"/>
<gene>
    <name evidence="2" type="ORF">SPV1_02322</name>
</gene>
<dbReference type="Pfam" id="PF00027">
    <property type="entry name" value="cNMP_binding"/>
    <property type="match status" value="1"/>
</dbReference>